<evidence type="ECO:0000313" key="5">
    <source>
        <dbReference type="Proteomes" id="UP000317839"/>
    </source>
</evidence>
<dbReference type="Proteomes" id="UP000317839">
    <property type="component" value="Unassembled WGS sequence"/>
</dbReference>
<accession>A0A545TEF4</accession>
<evidence type="ECO:0000256" key="2">
    <source>
        <dbReference type="SAM" id="SignalP"/>
    </source>
</evidence>
<evidence type="ECO:0000259" key="3">
    <source>
        <dbReference type="Pfam" id="PF13511"/>
    </source>
</evidence>
<reference evidence="4 5" key="1">
    <citation type="submission" date="2019-06" db="EMBL/GenBank/DDBJ databases">
        <title>Draft genome of Aliikangiella marina GYP-15.</title>
        <authorList>
            <person name="Wang G."/>
        </authorList>
    </citation>
    <scope>NUCLEOTIDE SEQUENCE [LARGE SCALE GENOMIC DNA]</scope>
    <source>
        <strain evidence="4 5">GYP-15</strain>
    </source>
</reference>
<gene>
    <name evidence="4" type="ORF">FLL45_11875</name>
</gene>
<dbReference type="EMBL" id="VIKR01000002">
    <property type="protein sequence ID" value="TQV75603.1"/>
    <property type="molecule type" value="Genomic_DNA"/>
</dbReference>
<dbReference type="InterPro" id="IPR025392">
    <property type="entry name" value="DUF4124"/>
</dbReference>
<keyword evidence="5" id="KW-1185">Reference proteome</keyword>
<dbReference type="RefSeq" id="WP_142942217.1">
    <property type="nucleotide sequence ID" value="NZ_VIKR01000002.1"/>
</dbReference>
<evidence type="ECO:0000256" key="1">
    <source>
        <dbReference type="SAM" id="MobiDB-lite"/>
    </source>
</evidence>
<name>A0A545TEF4_9GAMM</name>
<comment type="caution">
    <text evidence="4">The sequence shown here is derived from an EMBL/GenBank/DDBJ whole genome shotgun (WGS) entry which is preliminary data.</text>
</comment>
<dbReference type="Pfam" id="PF13511">
    <property type="entry name" value="DUF4124"/>
    <property type="match status" value="1"/>
</dbReference>
<feature type="chain" id="PRO_5022234979" evidence="2">
    <location>
        <begin position="24"/>
        <end position="148"/>
    </location>
</feature>
<feature type="domain" description="DUF4124" evidence="3">
    <location>
        <begin position="22"/>
        <end position="70"/>
    </location>
</feature>
<organism evidence="4 5">
    <name type="scientific">Aliikangiella marina</name>
    <dbReference type="NCBI Taxonomy" id="1712262"/>
    <lineage>
        <taxon>Bacteria</taxon>
        <taxon>Pseudomonadati</taxon>
        <taxon>Pseudomonadota</taxon>
        <taxon>Gammaproteobacteria</taxon>
        <taxon>Oceanospirillales</taxon>
        <taxon>Pleioneaceae</taxon>
        <taxon>Aliikangiella</taxon>
    </lineage>
</organism>
<feature type="signal peptide" evidence="2">
    <location>
        <begin position="1"/>
        <end position="23"/>
    </location>
</feature>
<sequence>MKNIVLLTVLAVGVLAFNPKSVAAEQYIYKWKDTQGMVHYTERPPAPGIPYERVRRPKDKGAPAQAPVAAKQAEAIEAEADDSYTSWKKENCKIAQQNLDVLQNAARIAQDDGQGGKRLMTDEEKAEKIKQMNAQVQKYCQQEAEPQN</sequence>
<keyword evidence="2" id="KW-0732">Signal</keyword>
<protein>
    <submittedName>
        <fullName evidence="4">DUF4124 domain-containing protein</fullName>
    </submittedName>
</protein>
<dbReference type="AlphaFoldDB" id="A0A545TEF4"/>
<proteinExistence type="predicted"/>
<dbReference type="OrthoDB" id="7068596at2"/>
<evidence type="ECO:0000313" key="4">
    <source>
        <dbReference type="EMBL" id="TQV75603.1"/>
    </source>
</evidence>
<feature type="region of interest" description="Disordered" evidence="1">
    <location>
        <begin position="41"/>
        <end position="67"/>
    </location>
</feature>